<dbReference type="AlphaFoldDB" id="A0AAW0JXD3"/>
<dbReference type="Gene3D" id="3.80.10.10">
    <property type="entry name" value="Ribonuclease Inhibitor"/>
    <property type="match status" value="1"/>
</dbReference>
<evidence type="ECO:0000259" key="2">
    <source>
        <dbReference type="Pfam" id="PF23286"/>
    </source>
</evidence>
<dbReference type="EMBL" id="PKMF04000443">
    <property type="protein sequence ID" value="KAK7831478.1"/>
    <property type="molecule type" value="Genomic_DNA"/>
</dbReference>
<feature type="domain" description="Disease resistance protein RPS4B/Roq1-like leucine-rich repeats" evidence="2">
    <location>
        <begin position="50"/>
        <end position="220"/>
    </location>
</feature>
<proteinExistence type="predicted"/>
<dbReference type="InterPro" id="IPR050715">
    <property type="entry name" value="LRR-SigEffector_domain"/>
</dbReference>
<comment type="caution">
    <text evidence="3">The sequence shown here is derived from an EMBL/GenBank/DDBJ whole genome shotgun (WGS) entry which is preliminary data.</text>
</comment>
<evidence type="ECO:0000313" key="4">
    <source>
        <dbReference type="Proteomes" id="UP000237347"/>
    </source>
</evidence>
<reference evidence="3 4" key="1">
    <citation type="journal article" date="2018" name="Sci. Data">
        <title>The draft genome sequence of cork oak.</title>
        <authorList>
            <person name="Ramos A.M."/>
            <person name="Usie A."/>
            <person name="Barbosa P."/>
            <person name="Barros P.M."/>
            <person name="Capote T."/>
            <person name="Chaves I."/>
            <person name="Simoes F."/>
            <person name="Abreu I."/>
            <person name="Carrasquinho I."/>
            <person name="Faro C."/>
            <person name="Guimaraes J.B."/>
            <person name="Mendonca D."/>
            <person name="Nobrega F."/>
            <person name="Rodrigues L."/>
            <person name="Saibo N.J.M."/>
            <person name="Varela M.C."/>
            <person name="Egas C."/>
            <person name="Matos J."/>
            <person name="Miguel C.M."/>
            <person name="Oliveira M.M."/>
            <person name="Ricardo C.P."/>
            <person name="Goncalves S."/>
        </authorList>
    </citation>
    <scope>NUCLEOTIDE SEQUENCE [LARGE SCALE GENOMIC DNA]</scope>
    <source>
        <strain evidence="4">cv. HL8</strain>
    </source>
</reference>
<keyword evidence="4" id="KW-1185">Reference proteome</keyword>
<gene>
    <name evidence="3" type="primary">SNC1_5</name>
    <name evidence="3" type="ORF">CFP56_027295</name>
</gene>
<accession>A0AAW0JXD3</accession>
<name>A0AAW0JXD3_QUESU</name>
<dbReference type="Pfam" id="PF23286">
    <property type="entry name" value="LRR_13"/>
    <property type="match status" value="1"/>
</dbReference>
<dbReference type="PANTHER" id="PTHR45752:SF195">
    <property type="entry name" value="LEUCINE-RICH REPEAT (LRR) FAMILY PROTEIN-RELATED"/>
    <property type="match status" value="1"/>
</dbReference>
<dbReference type="PANTHER" id="PTHR45752">
    <property type="entry name" value="LEUCINE-RICH REPEAT-CONTAINING"/>
    <property type="match status" value="1"/>
</dbReference>
<sequence>MTPNITNLKLTFCTNLVEIDDSVGCLDKLEELVLFFCEKLETLPNCLTMKSLRHFDLGGCGRIKKFPTILHKMKGVKYLCMGGNYTNELPLSFGNLIGLKGLEISPYSGEAHLPGSIYNLQSIERLELNGNFIFPKNVEIDRQPMCNSLGCSSKYVFPMLKQLKIYGFKIRSEIEFILNCCCPLTLEVLEIQYCIVVTLPESMSRCERLHKLTIRDCHSLDLQSLFQLLPEIIGLPPNLPPCLGVTSHMLMFPHSSTMLPPWWQECHCEFSSAVTGEENDFPNWFNHQRDGNLISFSIGPEFPTIALCTAFGIQDSCCDFDFDYYVFISINGSERIFGRNFFRKRRSCGHLYFSCRLQSSLQELFRDSQLTDRNHVEILCETFPDPFRDPLSREIAPPIVTRIGVRVECNCLSLQSGLGLPMDTENGSDLGSAFDSSNVDGFDLGSSSVAQAPVNDDFDSNQFPLWGRMARLLIRLFIWLVKMDFSLYLHYDILRSDAEMDDCKSSKRHSYCVSGGKGN</sequence>
<dbReference type="Proteomes" id="UP000237347">
    <property type="component" value="Unassembled WGS sequence"/>
</dbReference>
<keyword evidence="1" id="KW-0611">Plant defense</keyword>
<evidence type="ECO:0000313" key="3">
    <source>
        <dbReference type="EMBL" id="KAK7831478.1"/>
    </source>
</evidence>
<dbReference type="InterPro" id="IPR058546">
    <property type="entry name" value="RPS4B/Roq1-like_LRR"/>
</dbReference>
<organism evidence="3 4">
    <name type="scientific">Quercus suber</name>
    <name type="common">Cork oak</name>
    <dbReference type="NCBI Taxonomy" id="58331"/>
    <lineage>
        <taxon>Eukaryota</taxon>
        <taxon>Viridiplantae</taxon>
        <taxon>Streptophyta</taxon>
        <taxon>Embryophyta</taxon>
        <taxon>Tracheophyta</taxon>
        <taxon>Spermatophyta</taxon>
        <taxon>Magnoliopsida</taxon>
        <taxon>eudicotyledons</taxon>
        <taxon>Gunneridae</taxon>
        <taxon>Pentapetalae</taxon>
        <taxon>rosids</taxon>
        <taxon>fabids</taxon>
        <taxon>Fagales</taxon>
        <taxon>Fagaceae</taxon>
        <taxon>Quercus</taxon>
    </lineage>
</organism>
<protein>
    <submittedName>
        <fullName evidence="3">Protein suppressor of npr1-1</fullName>
    </submittedName>
</protein>
<evidence type="ECO:0000256" key="1">
    <source>
        <dbReference type="ARBA" id="ARBA00022821"/>
    </source>
</evidence>
<dbReference type="SUPFAM" id="SSF52058">
    <property type="entry name" value="L domain-like"/>
    <property type="match status" value="1"/>
</dbReference>
<dbReference type="InterPro" id="IPR032675">
    <property type="entry name" value="LRR_dom_sf"/>
</dbReference>